<dbReference type="EMBL" id="BAABHK010000025">
    <property type="protein sequence ID" value="GAA4638898.1"/>
    <property type="molecule type" value="Genomic_DNA"/>
</dbReference>
<comment type="caution">
    <text evidence="1">The sequence shown here is derived from an EMBL/GenBank/DDBJ whole genome shotgun (WGS) entry which is preliminary data.</text>
</comment>
<gene>
    <name evidence="1" type="ORF">GCM10023196_098390</name>
</gene>
<organism evidence="1 2">
    <name type="scientific">Actinoallomurus vinaceus</name>
    <dbReference type="NCBI Taxonomy" id="1080074"/>
    <lineage>
        <taxon>Bacteria</taxon>
        <taxon>Bacillati</taxon>
        <taxon>Actinomycetota</taxon>
        <taxon>Actinomycetes</taxon>
        <taxon>Streptosporangiales</taxon>
        <taxon>Thermomonosporaceae</taxon>
        <taxon>Actinoallomurus</taxon>
    </lineage>
</organism>
<dbReference type="Proteomes" id="UP001501442">
    <property type="component" value="Unassembled WGS sequence"/>
</dbReference>
<accession>A0ABP8UTD2</accession>
<sequence length="57" mass="6488">MAGAGICQSIAYEVPKPMWTPVGHDRRSRPEEAAHTFHQVPDLRVSKYPYLCALRHL</sequence>
<evidence type="ECO:0000313" key="2">
    <source>
        <dbReference type="Proteomes" id="UP001501442"/>
    </source>
</evidence>
<name>A0ABP8UTD2_9ACTN</name>
<proteinExistence type="predicted"/>
<keyword evidence="2" id="KW-1185">Reference proteome</keyword>
<evidence type="ECO:0000313" key="1">
    <source>
        <dbReference type="EMBL" id="GAA4638898.1"/>
    </source>
</evidence>
<reference evidence="2" key="1">
    <citation type="journal article" date="2019" name="Int. J. Syst. Evol. Microbiol.">
        <title>The Global Catalogue of Microorganisms (GCM) 10K type strain sequencing project: providing services to taxonomists for standard genome sequencing and annotation.</title>
        <authorList>
            <consortium name="The Broad Institute Genomics Platform"/>
            <consortium name="The Broad Institute Genome Sequencing Center for Infectious Disease"/>
            <person name="Wu L."/>
            <person name="Ma J."/>
        </authorList>
    </citation>
    <scope>NUCLEOTIDE SEQUENCE [LARGE SCALE GENOMIC DNA]</scope>
    <source>
        <strain evidence="2">JCM 17939</strain>
    </source>
</reference>
<protein>
    <submittedName>
        <fullName evidence="1">Uncharacterized protein</fullName>
    </submittedName>
</protein>